<evidence type="ECO:0000256" key="1">
    <source>
        <dbReference type="SAM" id="MobiDB-lite"/>
    </source>
</evidence>
<evidence type="ECO:0000313" key="3">
    <source>
        <dbReference type="Proteomes" id="UP001221898"/>
    </source>
</evidence>
<gene>
    <name evidence="2" type="ORF">AAFF_G00140600</name>
</gene>
<sequence>MVTVRMALAPGLPSAVTAPGPDPLHAHLLSSPHRRRRRAGGTGDQRCSRTDDKNTQGARDRPAKVGRSGGEQVPEGGPCQPEP</sequence>
<feature type="compositionally biased region" description="Basic and acidic residues" evidence="1">
    <location>
        <begin position="46"/>
        <end position="63"/>
    </location>
</feature>
<reference evidence="2" key="1">
    <citation type="journal article" date="2023" name="Science">
        <title>Genome structures resolve the early diversification of teleost fishes.</title>
        <authorList>
            <person name="Parey E."/>
            <person name="Louis A."/>
            <person name="Montfort J."/>
            <person name="Bouchez O."/>
            <person name="Roques C."/>
            <person name="Iampietro C."/>
            <person name="Lluch J."/>
            <person name="Castinel A."/>
            <person name="Donnadieu C."/>
            <person name="Desvignes T."/>
            <person name="Floi Bucao C."/>
            <person name="Jouanno E."/>
            <person name="Wen M."/>
            <person name="Mejri S."/>
            <person name="Dirks R."/>
            <person name="Jansen H."/>
            <person name="Henkel C."/>
            <person name="Chen W.J."/>
            <person name="Zahm M."/>
            <person name="Cabau C."/>
            <person name="Klopp C."/>
            <person name="Thompson A.W."/>
            <person name="Robinson-Rechavi M."/>
            <person name="Braasch I."/>
            <person name="Lecointre G."/>
            <person name="Bobe J."/>
            <person name="Postlethwait J.H."/>
            <person name="Berthelot C."/>
            <person name="Roest Crollius H."/>
            <person name="Guiguen Y."/>
        </authorList>
    </citation>
    <scope>NUCLEOTIDE SEQUENCE</scope>
    <source>
        <strain evidence="2">NC1722</strain>
    </source>
</reference>
<comment type="caution">
    <text evidence="2">The sequence shown here is derived from an EMBL/GenBank/DDBJ whole genome shotgun (WGS) entry which is preliminary data.</text>
</comment>
<name>A0AAD7TCE7_9TELE</name>
<dbReference type="EMBL" id="JAINUG010000002">
    <property type="protein sequence ID" value="KAJ8418351.1"/>
    <property type="molecule type" value="Genomic_DNA"/>
</dbReference>
<protein>
    <submittedName>
        <fullName evidence="2">Uncharacterized protein</fullName>
    </submittedName>
</protein>
<dbReference type="Proteomes" id="UP001221898">
    <property type="component" value="Unassembled WGS sequence"/>
</dbReference>
<dbReference type="AlphaFoldDB" id="A0AAD7TCE7"/>
<proteinExistence type="predicted"/>
<feature type="region of interest" description="Disordered" evidence="1">
    <location>
        <begin position="1"/>
        <end position="83"/>
    </location>
</feature>
<keyword evidence="3" id="KW-1185">Reference proteome</keyword>
<evidence type="ECO:0000313" key="2">
    <source>
        <dbReference type="EMBL" id="KAJ8418351.1"/>
    </source>
</evidence>
<organism evidence="2 3">
    <name type="scientific">Aldrovandia affinis</name>
    <dbReference type="NCBI Taxonomy" id="143900"/>
    <lineage>
        <taxon>Eukaryota</taxon>
        <taxon>Metazoa</taxon>
        <taxon>Chordata</taxon>
        <taxon>Craniata</taxon>
        <taxon>Vertebrata</taxon>
        <taxon>Euteleostomi</taxon>
        <taxon>Actinopterygii</taxon>
        <taxon>Neopterygii</taxon>
        <taxon>Teleostei</taxon>
        <taxon>Notacanthiformes</taxon>
        <taxon>Halosauridae</taxon>
        <taxon>Aldrovandia</taxon>
    </lineage>
</organism>
<accession>A0AAD7TCE7</accession>